<organism evidence="2">
    <name type="scientific">Synechococcus sp. SB0676_bin_10</name>
    <dbReference type="NCBI Taxonomy" id="2604869"/>
    <lineage>
        <taxon>Bacteria</taxon>
        <taxon>Bacillati</taxon>
        <taxon>Cyanobacteriota</taxon>
        <taxon>Cyanophyceae</taxon>
        <taxon>Synechococcales</taxon>
        <taxon>Synechococcaceae</taxon>
        <taxon>Synechococcus</taxon>
    </lineage>
</organism>
<reference evidence="2" key="1">
    <citation type="submission" date="2019-09" db="EMBL/GenBank/DDBJ databases">
        <title>Characterisation of the sponge microbiome using genome-centric metagenomics.</title>
        <authorList>
            <person name="Engelberts J.P."/>
            <person name="Robbins S.J."/>
            <person name="De Goeij J.M."/>
            <person name="Aranda M."/>
            <person name="Bell S.C."/>
            <person name="Webster N.S."/>
        </authorList>
    </citation>
    <scope>NUCLEOTIDE SEQUENCE</scope>
    <source>
        <strain evidence="2">SB0676_bin_10</strain>
    </source>
</reference>
<keyword evidence="1" id="KW-0472">Membrane</keyword>
<feature type="transmembrane region" description="Helical" evidence="1">
    <location>
        <begin position="128"/>
        <end position="154"/>
    </location>
</feature>
<feature type="transmembrane region" description="Helical" evidence="1">
    <location>
        <begin position="24"/>
        <end position="44"/>
    </location>
</feature>
<feature type="transmembrane region" description="Helical" evidence="1">
    <location>
        <begin position="225"/>
        <end position="248"/>
    </location>
</feature>
<proteinExistence type="predicted"/>
<keyword evidence="1" id="KW-0812">Transmembrane</keyword>
<feature type="transmembrane region" description="Helical" evidence="1">
    <location>
        <begin position="186"/>
        <end position="219"/>
    </location>
</feature>
<dbReference type="EMBL" id="VYDO01000104">
    <property type="protein sequence ID" value="MYG37976.1"/>
    <property type="molecule type" value="Genomic_DNA"/>
</dbReference>
<name>A0A6B1F870_9SYNE</name>
<sequence length="269" mass="29703">MSIPANATEAPSITKVWRQVKGNAGTFTSVWVLILITGLLHATLSELHLVDFFGFPTLEENINKVEISDLPNLIGTIGIGTIRLLPTTIISSLAEVLITAVPAIYYATNRCPQSNEIFDILIRKPLRYVLAGMLFAIALFIGFLLCIIPGILVALAEPLYVYYSFTTDLNLMTCVSKSFKGMFRNFGSFLIVSLLSILAIIFSLVLFATLFMIAGLGLMNIFPPLVIVLFILIISVVVTIATSAMVLMRELYMQNYIHHKGLVRARELV</sequence>
<accession>A0A6B1F870</accession>
<evidence type="ECO:0000256" key="1">
    <source>
        <dbReference type="SAM" id="Phobius"/>
    </source>
</evidence>
<evidence type="ECO:0000313" key="2">
    <source>
        <dbReference type="EMBL" id="MYG37976.1"/>
    </source>
</evidence>
<comment type="caution">
    <text evidence="2">The sequence shown here is derived from an EMBL/GenBank/DDBJ whole genome shotgun (WGS) entry which is preliminary data.</text>
</comment>
<gene>
    <name evidence="2" type="ORF">F4162_02995</name>
</gene>
<dbReference type="AlphaFoldDB" id="A0A6B1F870"/>
<protein>
    <submittedName>
        <fullName evidence="2">Uncharacterized protein</fullName>
    </submittedName>
</protein>
<keyword evidence="1" id="KW-1133">Transmembrane helix</keyword>